<comment type="similarity">
    <text evidence="1">Belongs to the LysR transcriptional regulatory family.</text>
</comment>
<keyword evidence="6" id="KW-1185">Reference proteome</keyword>
<dbReference type="PROSITE" id="PS50931">
    <property type="entry name" value="HTH_LYSR"/>
    <property type="match status" value="1"/>
</dbReference>
<name>A0A369AZH3_9ENTE</name>
<evidence type="ECO:0000256" key="4">
    <source>
        <dbReference type="ARBA" id="ARBA00023163"/>
    </source>
</evidence>
<keyword evidence="2" id="KW-0805">Transcription regulation</keyword>
<dbReference type="InterPro" id="IPR036390">
    <property type="entry name" value="WH_DNA-bd_sf"/>
</dbReference>
<dbReference type="GO" id="GO:0005829">
    <property type="term" value="C:cytosol"/>
    <property type="evidence" value="ECO:0007669"/>
    <property type="project" value="TreeGrafter"/>
</dbReference>
<dbReference type="RefSeq" id="WP_114289007.1">
    <property type="nucleotide sequence ID" value="NZ_CP081459.1"/>
</dbReference>
<dbReference type="GO" id="GO:0003700">
    <property type="term" value="F:DNA-binding transcription factor activity"/>
    <property type="evidence" value="ECO:0007669"/>
    <property type="project" value="InterPro"/>
</dbReference>
<dbReference type="InterPro" id="IPR005119">
    <property type="entry name" value="LysR_subst-bd"/>
</dbReference>
<dbReference type="FunFam" id="1.10.10.10:FF:000001">
    <property type="entry name" value="LysR family transcriptional regulator"/>
    <property type="match status" value="1"/>
</dbReference>
<dbReference type="GO" id="GO:0003677">
    <property type="term" value="F:DNA binding"/>
    <property type="evidence" value="ECO:0007669"/>
    <property type="project" value="UniProtKB-KW"/>
</dbReference>
<dbReference type="OrthoDB" id="9803735at2"/>
<dbReference type="InterPro" id="IPR000847">
    <property type="entry name" value="LysR_HTH_N"/>
</dbReference>
<dbReference type="Pfam" id="PF03466">
    <property type="entry name" value="LysR_substrate"/>
    <property type="match status" value="1"/>
</dbReference>
<keyword evidence="3" id="KW-0238">DNA-binding</keyword>
<proteinExistence type="inferred from homology"/>
<evidence type="ECO:0000256" key="1">
    <source>
        <dbReference type="ARBA" id="ARBA00009437"/>
    </source>
</evidence>
<dbReference type="EMBL" id="NGJX01000003">
    <property type="protein sequence ID" value="RSU03938.1"/>
    <property type="molecule type" value="Genomic_DNA"/>
</dbReference>
<dbReference type="SUPFAM" id="SSF53850">
    <property type="entry name" value="Periplasmic binding protein-like II"/>
    <property type="match status" value="1"/>
</dbReference>
<accession>A0A369AZH3</accession>
<dbReference type="PANTHER" id="PTHR30419">
    <property type="entry name" value="HTH-TYPE TRANSCRIPTIONAL REGULATOR YBHD"/>
    <property type="match status" value="1"/>
</dbReference>
<evidence type="ECO:0000313" key="5">
    <source>
        <dbReference type="EMBL" id="RSU03938.1"/>
    </source>
</evidence>
<evidence type="ECO:0000313" key="6">
    <source>
        <dbReference type="Proteomes" id="UP000288197"/>
    </source>
</evidence>
<organism evidence="5 6">
    <name type="scientific">Vagococcus fluvialis</name>
    <dbReference type="NCBI Taxonomy" id="2738"/>
    <lineage>
        <taxon>Bacteria</taxon>
        <taxon>Bacillati</taxon>
        <taxon>Bacillota</taxon>
        <taxon>Bacilli</taxon>
        <taxon>Lactobacillales</taxon>
        <taxon>Enterococcaceae</taxon>
        <taxon>Vagococcus</taxon>
    </lineage>
</organism>
<sequence>MNIKDLTYFNHLAKTLSFTETASYFYISQPSISMAIKRLEEELDTLLIDRKNNHKKLALTETGLILLKYSEQIITSIEQAHEEIHDFNHQIVYFGLLPTIGGHFMPQLLPKLGKYADSLKLIEEESSDAMMELVRDGEVPLAIIASDFSPVDPYHIMQIPLQQEEMSAWVSVNNPLAKKKRLLISDIKNTSCISLEKGYLHERVFQKWLDDNHMKKPQVLYTKEIRTAVSVASSTNMVAFMSDIIVPKHAPLVKVPIENAPNILISLIVNQSRNFNQFQKSFNDAVVDLTKGIG</sequence>
<reference evidence="5 6" key="1">
    <citation type="submission" date="2017-05" db="EMBL/GenBank/DDBJ databases">
        <title>Vagococcus spp. assemblies.</title>
        <authorList>
            <person name="Gulvik C.A."/>
        </authorList>
    </citation>
    <scope>NUCLEOTIDE SEQUENCE [LARGE SCALE GENOMIC DNA]</scope>
    <source>
        <strain evidence="5 6">NCFB 2497</strain>
    </source>
</reference>
<gene>
    <name evidence="5" type="ORF">CBF32_04505</name>
</gene>
<dbReference type="PRINTS" id="PR00039">
    <property type="entry name" value="HTHLYSR"/>
</dbReference>
<dbReference type="InterPro" id="IPR036388">
    <property type="entry name" value="WH-like_DNA-bd_sf"/>
</dbReference>
<evidence type="ECO:0000256" key="2">
    <source>
        <dbReference type="ARBA" id="ARBA00023015"/>
    </source>
</evidence>
<dbReference type="GeneID" id="63145787"/>
<dbReference type="SUPFAM" id="SSF46785">
    <property type="entry name" value="Winged helix' DNA-binding domain"/>
    <property type="match status" value="1"/>
</dbReference>
<keyword evidence="4" id="KW-0804">Transcription</keyword>
<protein>
    <submittedName>
        <fullName evidence="5">LysR family transcriptional regulator</fullName>
    </submittedName>
</protein>
<dbReference type="Gene3D" id="1.10.10.10">
    <property type="entry name" value="Winged helix-like DNA-binding domain superfamily/Winged helix DNA-binding domain"/>
    <property type="match status" value="1"/>
</dbReference>
<dbReference type="CDD" id="cd05466">
    <property type="entry name" value="PBP2_LTTR_substrate"/>
    <property type="match status" value="1"/>
</dbReference>
<dbReference type="Gene3D" id="3.40.190.10">
    <property type="entry name" value="Periplasmic binding protein-like II"/>
    <property type="match status" value="2"/>
</dbReference>
<dbReference type="Proteomes" id="UP000288197">
    <property type="component" value="Unassembled WGS sequence"/>
</dbReference>
<dbReference type="Pfam" id="PF00126">
    <property type="entry name" value="HTH_1"/>
    <property type="match status" value="1"/>
</dbReference>
<comment type="caution">
    <text evidence="5">The sequence shown here is derived from an EMBL/GenBank/DDBJ whole genome shotgun (WGS) entry which is preliminary data.</text>
</comment>
<dbReference type="InterPro" id="IPR050950">
    <property type="entry name" value="HTH-type_LysR_regulators"/>
</dbReference>
<dbReference type="AlphaFoldDB" id="A0A369AZH3"/>
<evidence type="ECO:0000256" key="3">
    <source>
        <dbReference type="ARBA" id="ARBA00023125"/>
    </source>
</evidence>